<protein>
    <submittedName>
        <fullName evidence="2 3">Uncharacterized protein</fullName>
    </submittedName>
</protein>
<dbReference type="InterPro" id="IPR011989">
    <property type="entry name" value="ARM-like"/>
</dbReference>
<feature type="region of interest" description="Disordered" evidence="1">
    <location>
        <begin position="354"/>
        <end position="392"/>
    </location>
</feature>
<feature type="region of interest" description="Disordered" evidence="1">
    <location>
        <begin position="428"/>
        <end position="449"/>
    </location>
</feature>
<dbReference type="RefSeq" id="XP_005837794.1">
    <property type="nucleotide sequence ID" value="XM_005837737.1"/>
</dbReference>
<dbReference type="Proteomes" id="UP000011087">
    <property type="component" value="Unassembled WGS sequence"/>
</dbReference>
<organism evidence="2">
    <name type="scientific">Guillardia theta (strain CCMP2712)</name>
    <name type="common">Cryptophyte</name>
    <dbReference type="NCBI Taxonomy" id="905079"/>
    <lineage>
        <taxon>Eukaryota</taxon>
        <taxon>Cryptophyceae</taxon>
        <taxon>Pyrenomonadales</taxon>
        <taxon>Geminigeraceae</taxon>
        <taxon>Guillardia</taxon>
    </lineage>
</organism>
<dbReference type="KEGG" id="gtt:GUITHDRAFT_103403"/>
<reference evidence="3" key="3">
    <citation type="submission" date="2016-03" db="UniProtKB">
        <authorList>
            <consortium name="EnsemblProtists"/>
        </authorList>
    </citation>
    <scope>IDENTIFICATION</scope>
</reference>
<dbReference type="PaxDb" id="55529-EKX50814"/>
<sequence length="530" mass="59308">MASATDREILELLRKLRATSFWEFRAQYIAELGECCSAQKQSGAVVDPEVMQQVVAEIAQKAGDWSEHVRAESLSSLGIIGEVNEQVVAALCEGMKDQYENVRNSAVAAMTKAVPQPNEDVLRRLDSVLFSFYEDVRECALNYLVSTASPETTVEALAKLLGSDSQEQRLWAVASMGKLALHEDGGMKAQHPYARPVVVHALKLVQDEQWQVQRKALGIVSNGEYLDGVCPISEGDAVVQAGYSQMVEDLCDPQILQEYVDSPQEVVQMIVSMHKGAASDESSFVHQQNPFLERPFLHDESVLRVRLNRAEKLLSNTVSVYNALSPQVGGVHRKKFTFSIPRHKLNLSRMDVSMNSSREDRGRATSLSPQLLLGSPGSRQGSPKEVSPKDTTILNSLVQGRAVGDDSRARFEFQRDLERNRSFYQGYKKPSLKRVNRSKSSLDGSSHKSPTYSQVFNLADLDLFEKDIFMEKRYQPPSKFTMGRAPSPVVRMEVVRGHALSTTKVVRDHLSQMCNDQLRQLREIKLHDIL</sequence>
<evidence type="ECO:0000256" key="1">
    <source>
        <dbReference type="SAM" id="MobiDB-lite"/>
    </source>
</evidence>
<dbReference type="HOGENOM" id="CLU_514340_0_0_1"/>
<feature type="compositionally biased region" description="Low complexity" evidence="1">
    <location>
        <begin position="366"/>
        <end position="378"/>
    </location>
</feature>
<reference evidence="2 4" key="1">
    <citation type="journal article" date="2012" name="Nature">
        <title>Algal genomes reveal evolutionary mosaicism and the fate of nucleomorphs.</title>
        <authorList>
            <consortium name="DOE Joint Genome Institute"/>
            <person name="Curtis B.A."/>
            <person name="Tanifuji G."/>
            <person name="Burki F."/>
            <person name="Gruber A."/>
            <person name="Irimia M."/>
            <person name="Maruyama S."/>
            <person name="Arias M.C."/>
            <person name="Ball S.G."/>
            <person name="Gile G.H."/>
            <person name="Hirakawa Y."/>
            <person name="Hopkins J.F."/>
            <person name="Kuo A."/>
            <person name="Rensing S.A."/>
            <person name="Schmutz J."/>
            <person name="Symeonidi A."/>
            <person name="Elias M."/>
            <person name="Eveleigh R.J."/>
            <person name="Herman E.K."/>
            <person name="Klute M.J."/>
            <person name="Nakayama T."/>
            <person name="Obornik M."/>
            <person name="Reyes-Prieto A."/>
            <person name="Armbrust E.V."/>
            <person name="Aves S.J."/>
            <person name="Beiko R.G."/>
            <person name="Coutinho P."/>
            <person name="Dacks J.B."/>
            <person name="Durnford D.G."/>
            <person name="Fast N.M."/>
            <person name="Green B.R."/>
            <person name="Grisdale C.J."/>
            <person name="Hempel F."/>
            <person name="Henrissat B."/>
            <person name="Hoppner M.P."/>
            <person name="Ishida K."/>
            <person name="Kim E."/>
            <person name="Koreny L."/>
            <person name="Kroth P.G."/>
            <person name="Liu Y."/>
            <person name="Malik S.B."/>
            <person name="Maier U.G."/>
            <person name="McRose D."/>
            <person name="Mock T."/>
            <person name="Neilson J.A."/>
            <person name="Onodera N.T."/>
            <person name="Poole A.M."/>
            <person name="Pritham E.J."/>
            <person name="Richards T.A."/>
            <person name="Rocap G."/>
            <person name="Roy S.W."/>
            <person name="Sarai C."/>
            <person name="Schaack S."/>
            <person name="Shirato S."/>
            <person name="Slamovits C.H."/>
            <person name="Spencer D.F."/>
            <person name="Suzuki S."/>
            <person name="Worden A.Z."/>
            <person name="Zauner S."/>
            <person name="Barry K."/>
            <person name="Bell C."/>
            <person name="Bharti A.K."/>
            <person name="Crow J.A."/>
            <person name="Grimwood J."/>
            <person name="Kramer R."/>
            <person name="Lindquist E."/>
            <person name="Lucas S."/>
            <person name="Salamov A."/>
            <person name="McFadden G.I."/>
            <person name="Lane C.E."/>
            <person name="Keeling P.J."/>
            <person name="Gray M.W."/>
            <person name="Grigoriev I.V."/>
            <person name="Archibald J.M."/>
        </authorList>
    </citation>
    <scope>NUCLEOTIDE SEQUENCE</scope>
    <source>
        <strain evidence="2 4">CCMP2712</strain>
    </source>
</reference>
<dbReference type="EMBL" id="JH992977">
    <property type="protein sequence ID" value="EKX50814.1"/>
    <property type="molecule type" value="Genomic_DNA"/>
</dbReference>
<gene>
    <name evidence="2" type="ORF">GUITHDRAFT_103403</name>
</gene>
<feature type="compositionally biased region" description="Low complexity" evidence="1">
    <location>
        <begin position="438"/>
        <end position="449"/>
    </location>
</feature>
<reference evidence="4" key="2">
    <citation type="submission" date="2012-11" db="EMBL/GenBank/DDBJ databases">
        <authorList>
            <person name="Kuo A."/>
            <person name="Curtis B.A."/>
            <person name="Tanifuji G."/>
            <person name="Burki F."/>
            <person name="Gruber A."/>
            <person name="Irimia M."/>
            <person name="Maruyama S."/>
            <person name="Arias M.C."/>
            <person name="Ball S.G."/>
            <person name="Gile G.H."/>
            <person name="Hirakawa Y."/>
            <person name="Hopkins J.F."/>
            <person name="Rensing S.A."/>
            <person name="Schmutz J."/>
            <person name="Symeonidi A."/>
            <person name="Elias M."/>
            <person name="Eveleigh R.J."/>
            <person name="Herman E.K."/>
            <person name="Klute M.J."/>
            <person name="Nakayama T."/>
            <person name="Obornik M."/>
            <person name="Reyes-Prieto A."/>
            <person name="Armbrust E.V."/>
            <person name="Aves S.J."/>
            <person name="Beiko R.G."/>
            <person name="Coutinho P."/>
            <person name="Dacks J.B."/>
            <person name="Durnford D.G."/>
            <person name="Fast N.M."/>
            <person name="Green B.R."/>
            <person name="Grisdale C."/>
            <person name="Hempe F."/>
            <person name="Henrissat B."/>
            <person name="Hoppner M.P."/>
            <person name="Ishida K.-I."/>
            <person name="Kim E."/>
            <person name="Koreny L."/>
            <person name="Kroth P.G."/>
            <person name="Liu Y."/>
            <person name="Malik S.-B."/>
            <person name="Maier U.G."/>
            <person name="McRose D."/>
            <person name="Mock T."/>
            <person name="Neilson J.A."/>
            <person name="Onodera N.T."/>
            <person name="Poole A.M."/>
            <person name="Pritham E.J."/>
            <person name="Richards T.A."/>
            <person name="Rocap G."/>
            <person name="Roy S.W."/>
            <person name="Sarai C."/>
            <person name="Schaack S."/>
            <person name="Shirato S."/>
            <person name="Slamovits C.H."/>
            <person name="Spencer D.F."/>
            <person name="Suzuki S."/>
            <person name="Worden A.Z."/>
            <person name="Zauner S."/>
            <person name="Barry K."/>
            <person name="Bell C."/>
            <person name="Bharti A.K."/>
            <person name="Crow J.A."/>
            <person name="Grimwood J."/>
            <person name="Kramer R."/>
            <person name="Lindquist E."/>
            <person name="Lucas S."/>
            <person name="Salamov A."/>
            <person name="McFadden G.I."/>
            <person name="Lane C.E."/>
            <person name="Keeling P.J."/>
            <person name="Gray M.W."/>
            <person name="Grigoriev I.V."/>
            <person name="Archibald J.M."/>
        </authorList>
    </citation>
    <scope>NUCLEOTIDE SEQUENCE</scope>
    <source>
        <strain evidence="4">CCMP2712</strain>
    </source>
</reference>
<accession>L1JRC1</accession>
<dbReference type="InterPro" id="IPR016024">
    <property type="entry name" value="ARM-type_fold"/>
</dbReference>
<dbReference type="EnsemblProtists" id="EKX50814">
    <property type="protein sequence ID" value="EKX50814"/>
    <property type="gene ID" value="GUITHDRAFT_103403"/>
</dbReference>
<dbReference type="SUPFAM" id="SSF48371">
    <property type="entry name" value="ARM repeat"/>
    <property type="match status" value="1"/>
</dbReference>
<evidence type="ECO:0000313" key="4">
    <source>
        <dbReference type="Proteomes" id="UP000011087"/>
    </source>
</evidence>
<evidence type="ECO:0000313" key="2">
    <source>
        <dbReference type="EMBL" id="EKX50814.1"/>
    </source>
</evidence>
<dbReference type="AlphaFoldDB" id="L1JRC1"/>
<dbReference type="Pfam" id="PF13646">
    <property type="entry name" value="HEAT_2"/>
    <property type="match status" value="1"/>
</dbReference>
<name>L1JRC1_GUITC</name>
<dbReference type="GeneID" id="17307469"/>
<evidence type="ECO:0000313" key="3">
    <source>
        <dbReference type="EnsemblProtists" id="EKX50814"/>
    </source>
</evidence>
<dbReference type="Gene3D" id="1.25.10.10">
    <property type="entry name" value="Leucine-rich Repeat Variant"/>
    <property type="match status" value="1"/>
</dbReference>
<proteinExistence type="predicted"/>
<keyword evidence="4" id="KW-1185">Reference proteome</keyword>